<feature type="chain" id="PRO_5046599802" evidence="2">
    <location>
        <begin position="25"/>
        <end position="923"/>
    </location>
</feature>
<organism evidence="6 7">
    <name type="scientific">Duganella aceris</name>
    <dbReference type="NCBI Taxonomy" id="2703883"/>
    <lineage>
        <taxon>Bacteria</taxon>
        <taxon>Pseudomonadati</taxon>
        <taxon>Pseudomonadota</taxon>
        <taxon>Betaproteobacteria</taxon>
        <taxon>Burkholderiales</taxon>
        <taxon>Oxalobacteraceae</taxon>
        <taxon>Telluria group</taxon>
        <taxon>Duganella</taxon>
    </lineage>
</organism>
<dbReference type="Pfam" id="PF02922">
    <property type="entry name" value="CBM_48"/>
    <property type="match status" value="1"/>
</dbReference>
<dbReference type="Pfam" id="PF17967">
    <property type="entry name" value="Pullulanase_N2"/>
    <property type="match status" value="1"/>
</dbReference>
<dbReference type="Gene3D" id="2.60.40.1130">
    <property type="entry name" value="Rab geranylgeranyltransferase alpha-subunit, insert domain"/>
    <property type="match status" value="1"/>
</dbReference>
<comment type="similarity">
    <text evidence="1">Belongs to the glycosyl hydrolase 13 family.</text>
</comment>
<dbReference type="Gene3D" id="2.60.40.1180">
    <property type="entry name" value="Golgi alpha-mannosidase II"/>
    <property type="match status" value="1"/>
</dbReference>
<dbReference type="InterPro" id="IPR011839">
    <property type="entry name" value="Pullul_strch"/>
</dbReference>
<dbReference type="CDD" id="cd02860">
    <property type="entry name" value="E_set_Pullulanase"/>
    <property type="match status" value="1"/>
</dbReference>
<keyword evidence="7" id="KW-1185">Reference proteome</keyword>
<dbReference type="Pfam" id="PF11852">
    <property type="entry name" value="Pullul_strch_C"/>
    <property type="match status" value="1"/>
</dbReference>
<keyword evidence="2" id="KW-0732">Signal</keyword>
<dbReference type="InterPro" id="IPR013780">
    <property type="entry name" value="Glyco_hydro_b"/>
</dbReference>
<dbReference type="SUPFAM" id="SSF51011">
    <property type="entry name" value="Glycosyl hydrolase domain"/>
    <property type="match status" value="1"/>
</dbReference>
<evidence type="ECO:0000259" key="4">
    <source>
        <dbReference type="Pfam" id="PF11852"/>
    </source>
</evidence>
<dbReference type="SUPFAM" id="SSF51445">
    <property type="entry name" value="(Trans)glycosidases"/>
    <property type="match status" value="1"/>
</dbReference>
<dbReference type="NCBIfam" id="TIGR02103">
    <property type="entry name" value="pullul_strch"/>
    <property type="match status" value="1"/>
</dbReference>
<evidence type="ECO:0000313" key="7">
    <source>
        <dbReference type="Proteomes" id="UP000666369"/>
    </source>
</evidence>
<dbReference type="InterPro" id="IPR013783">
    <property type="entry name" value="Ig-like_fold"/>
</dbReference>
<evidence type="ECO:0000259" key="3">
    <source>
        <dbReference type="Pfam" id="PF02922"/>
    </source>
</evidence>
<feature type="signal peptide" evidence="2">
    <location>
        <begin position="1"/>
        <end position="24"/>
    </location>
</feature>
<proteinExistence type="inferred from homology"/>
<evidence type="ECO:0000256" key="2">
    <source>
        <dbReference type="SAM" id="SignalP"/>
    </source>
</evidence>
<dbReference type="CDD" id="cd11341">
    <property type="entry name" value="AmyAc_Pullulanase_LD-like"/>
    <property type="match status" value="1"/>
</dbReference>
<feature type="domain" description="Glycoside hydrolase family 13 N-terminal" evidence="3">
    <location>
        <begin position="172"/>
        <end position="256"/>
    </location>
</feature>
<dbReference type="Proteomes" id="UP000666369">
    <property type="component" value="Unassembled WGS sequence"/>
</dbReference>
<dbReference type="InterPro" id="IPR040671">
    <property type="entry name" value="Pullulanase_N2"/>
</dbReference>
<comment type="caution">
    <text evidence="6">The sequence shown here is derived from an EMBL/GenBank/DDBJ whole genome shotgun (WGS) entry which is preliminary data.</text>
</comment>
<evidence type="ECO:0000256" key="1">
    <source>
        <dbReference type="ARBA" id="ARBA00008061"/>
    </source>
</evidence>
<dbReference type="InterPro" id="IPR014756">
    <property type="entry name" value="Ig_E-set"/>
</dbReference>
<dbReference type="InterPro" id="IPR024561">
    <property type="entry name" value="Pullul_strch_C"/>
</dbReference>
<dbReference type="InterPro" id="IPR017853">
    <property type="entry name" value="GH"/>
</dbReference>
<dbReference type="Gene3D" id="3.20.20.80">
    <property type="entry name" value="Glycosidases"/>
    <property type="match status" value="1"/>
</dbReference>
<feature type="domain" description="Pullulanase N2" evidence="5">
    <location>
        <begin position="47"/>
        <end position="161"/>
    </location>
</feature>
<name>A0ABX0FTT4_9BURK</name>
<dbReference type="Gene3D" id="2.60.40.10">
    <property type="entry name" value="Immunoglobulins"/>
    <property type="match status" value="1"/>
</dbReference>
<sequence length="923" mass="98828">MSGNYVRRLSVGGALALTCLGAAAAPSLADCDGPFATTLQAAPATDARAYWLNRRIIKWPGADAGAGVFKLYYSASAQLRATPGARVSGADGSLALSRIDAANVPADVAQRFKFVGAGPVFAVPTAQSPALLTQQVMLVHEADDGTVRDATTLQLPGALDDLYAGAADATDLGVTVRANAAAFKLWAPTAQNVALCTYASGSAKAAAITPMRRDDATGIWSATLDGKQSGRYYQYLVDVVAPTAGLVRNLVTDPYSISLTTDSRRSYIADLNAAKLKPAGWDKTPAPNRVAAQTDMSVYELHVRDFSINDASVSAAHRGKYAAFTEARSNGMRHLAALSKAGMTDIHLLPVYDIGSVPEQGCVTPQIPAGLAPDNEQAQALVTAAKLTDCYNWGYDPYHYSAPEGSYATDPADGAKRIVEFRQMVQALHQTGLRVGMDVVYNHTYIAGQNEKSVLDRVVPGYYHRLDAKGGIERSTCCDNTATEHLMMGKLMVDSVALWAVQYKIDSFRFDLMGHQPRAVMEQLQARADRATGRHGSGRPINLIGEGWNFGEVADGARFVQASQLSLNGSGIGTFSDRGRDAVRGGGGGDSGMQMITRQGYINGLAYDANADAEAAATAAGAAAELLHASDLVKVGLAGSIRSYPLTIADGRTIALQDMVYGGNQPAGYASEPGETVNYVENHDNQTLFDINVFKLPAATTPRQRAQVQMLGAAINAFSQGVAYYHAGFDLLRSKSLDRNSFESGDWFNRLDWSYQDNYYGTGVPREEDNGKDYALIKPLLRNAAAIKPSPADIAYARDAFRDLLAIRASSTLFRLRSADDIRQRLRFHNTGPGQVPTVIVAHLDGAGYAGANFKSLTYLINVDKVAQRVTVAEEQGRAYRLHPVHTRAGAADQRVRSEARYDPATGGFTVPPRSAVVFIEAR</sequence>
<dbReference type="SUPFAM" id="SSF81296">
    <property type="entry name" value="E set domains"/>
    <property type="match status" value="2"/>
</dbReference>
<dbReference type="InterPro" id="IPR004193">
    <property type="entry name" value="Glyco_hydro_13_N"/>
</dbReference>
<evidence type="ECO:0000259" key="5">
    <source>
        <dbReference type="Pfam" id="PF17967"/>
    </source>
</evidence>
<feature type="domain" description="Alpha-1,6-glucosidases pullulanase-type C-terminal" evidence="4">
    <location>
        <begin position="755"/>
        <end position="921"/>
    </location>
</feature>
<reference evidence="6 7" key="1">
    <citation type="submission" date="2020-01" db="EMBL/GenBank/DDBJ databases">
        <authorList>
            <person name="Lee S.D."/>
        </authorList>
    </citation>
    <scope>NUCLEOTIDE SEQUENCE [LARGE SCALE GENOMIC DNA]</scope>
    <source>
        <strain evidence="6 7">SAP-35</strain>
    </source>
</reference>
<dbReference type="PANTHER" id="PTHR43002">
    <property type="entry name" value="GLYCOGEN DEBRANCHING ENZYME"/>
    <property type="match status" value="1"/>
</dbReference>
<dbReference type="RefSeq" id="WP_166107994.1">
    <property type="nucleotide sequence ID" value="NZ_JAADJT010000015.1"/>
</dbReference>
<gene>
    <name evidence="6" type="primary">pulA</name>
    <name evidence="6" type="ORF">GW587_26865</name>
</gene>
<accession>A0ABX0FTT4</accession>
<reference evidence="7" key="2">
    <citation type="submission" date="2023-07" db="EMBL/GenBank/DDBJ databases">
        <title>Duganella aceri sp. nov., isolated from tree sap.</title>
        <authorList>
            <person name="Kim I.S."/>
        </authorList>
    </citation>
    <scope>NUCLEOTIDE SEQUENCE [LARGE SCALE GENOMIC DNA]</scope>
    <source>
        <strain evidence="7">SAP-35</strain>
    </source>
</reference>
<dbReference type="EMBL" id="JAADJT010000015">
    <property type="protein sequence ID" value="NGZ87869.1"/>
    <property type="molecule type" value="Genomic_DNA"/>
</dbReference>
<evidence type="ECO:0000313" key="6">
    <source>
        <dbReference type="EMBL" id="NGZ87869.1"/>
    </source>
</evidence>
<protein>
    <submittedName>
        <fullName evidence="6">Pullulanase-type alpha-1,6-glucosidase</fullName>
    </submittedName>
</protein>